<keyword evidence="3 4" id="KW-0687">Ribonucleoprotein</keyword>
<feature type="compositionally biased region" description="Basic and acidic residues" evidence="5">
    <location>
        <begin position="94"/>
        <end position="109"/>
    </location>
</feature>
<dbReference type="Gene3D" id="3.30.70.330">
    <property type="match status" value="1"/>
</dbReference>
<dbReference type="GO" id="GO:0019843">
    <property type="term" value="F:rRNA binding"/>
    <property type="evidence" value="ECO:0007669"/>
    <property type="project" value="UniProtKB-UniRule"/>
</dbReference>
<keyword evidence="4" id="KW-0694">RNA-binding</keyword>
<dbReference type="InterPro" id="IPR013025">
    <property type="entry name" value="Ribosomal_uL23-like"/>
</dbReference>
<organism evidence="6 7">
    <name type="scientific">Candidatus Gottesmanbacteria bacterium RIFOXYB1_FULL_47_11</name>
    <dbReference type="NCBI Taxonomy" id="1798401"/>
    <lineage>
        <taxon>Bacteria</taxon>
        <taxon>Candidatus Gottesmaniibacteriota</taxon>
    </lineage>
</organism>
<gene>
    <name evidence="4" type="primary">rplW</name>
    <name evidence="6" type="ORF">A2363_02225</name>
</gene>
<dbReference type="InterPro" id="IPR012678">
    <property type="entry name" value="Ribosomal_uL23/eL15/eS24_sf"/>
</dbReference>
<comment type="similarity">
    <text evidence="1 4">Belongs to the universal ribosomal protein uL23 family.</text>
</comment>
<dbReference type="EMBL" id="MFKE01000016">
    <property type="protein sequence ID" value="OGG35223.1"/>
    <property type="molecule type" value="Genomic_DNA"/>
</dbReference>
<dbReference type="Proteomes" id="UP000176186">
    <property type="component" value="Unassembled WGS sequence"/>
</dbReference>
<dbReference type="GO" id="GO:0005840">
    <property type="term" value="C:ribosome"/>
    <property type="evidence" value="ECO:0007669"/>
    <property type="project" value="UniProtKB-KW"/>
</dbReference>
<dbReference type="HAMAP" id="MF_01369_B">
    <property type="entry name" value="Ribosomal_uL23_B"/>
    <property type="match status" value="1"/>
</dbReference>
<accession>A0A1F6BEI6</accession>
<dbReference type="NCBIfam" id="NF004363">
    <property type="entry name" value="PRK05738.2-4"/>
    <property type="match status" value="1"/>
</dbReference>
<name>A0A1F6BEI6_9BACT</name>
<evidence type="ECO:0000313" key="6">
    <source>
        <dbReference type="EMBL" id="OGG35223.1"/>
    </source>
</evidence>
<keyword evidence="2 4" id="KW-0689">Ribosomal protein</keyword>
<dbReference type="GO" id="GO:1990904">
    <property type="term" value="C:ribonucleoprotein complex"/>
    <property type="evidence" value="ECO:0007669"/>
    <property type="project" value="UniProtKB-KW"/>
</dbReference>
<sequence>MIIGRPIITEKSMGLASRGWYTFAVLKSARKEAIAREIERTYHVDVVTVRTIAMHGKVRRVGKKMVSGHKSDWKKAIALLKPGQHIDAFEVTTKEEPVKETQEAQEVKKPVVAKSKSKAKAKAKVGK</sequence>
<proteinExistence type="inferred from homology"/>
<feature type="compositionally biased region" description="Basic residues" evidence="5">
    <location>
        <begin position="115"/>
        <end position="127"/>
    </location>
</feature>
<reference evidence="6 7" key="1">
    <citation type="journal article" date="2016" name="Nat. Commun.">
        <title>Thousands of microbial genomes shed light on interconnected biogeochemical processes in an aquifer system.</title>
        <authorList>
            <person name="Anantharaman K."/>
            <person name="Brown C.T."/>
            <person name="Hug L.A."/>
            <person name="Sharon I."/>
            <person name="Castelle C.J."/>
            <person name="Probst A.J."/>
            <person name="Thomas B.C."/>
            <person name="Singh A."/>
            <person name="Wilkins M.J."/>
            <person name="Karaoz U."/>
            <person name="Brodie E.L."/>
            <person name="Williams K.H."/>
            <person name="Hubbard S.S."/>
            <person name="Banfield J.F."/>
        </authorList>
    </citation>
    <scope>NUCLEOTIDE SEQUENCE [LARGE SCALE GENOMIC DNA]</scope>
</reference>
<dbReference type="Pfam" id="PF00276">
    <property type="entry name" value="Ribosomal_L23"/>
    <property type="match status" value="1"/>
</dbReference>
<comment type="caution">
    <text evidence="6">The sequence shown here is derived from an EMBL/GenBank/DDBJ whole genome shotgun (WGS) entry which is preliminary data.</text>
</comment>
<feature type="region of interest" description="Disordered" evidence="5">
    <location>
        <begin position="94"/>
        <end position="127"/>
    </location>
</feature>
<protein>
    <recommendedName>
        <fullName evidence="4">Large ribosomal subunit protein uL23</fullName>
    </recommendedName>
</protein>
<dbReference type="SUPFAM" id="SSF54189">
    <property type="entry name" value="Ribosomal proteins S24e, L23 and L15e"/>
    <property type="match status" value="1"/>
</dbReference>
<evidence type="ECO:0000256" key="4">
    <source>
        <dbReference type="HAMAP-Rule" id="MF_01369"/>
    </source>
</evidence>
<comment type="subunit">
    <text evidence="4">Part of the 50S ribosomal subunit. Contacts protein L29, and trigger factor when it is bound to the ribosome.</text>
</comment>
<dbReference type="GO" id="GO:0006412">
    <property type="term" value="P:translation"/>
    <property type="evidence" value="ECO:0007669"/>
    <property type="project" value="UniProtKB-UniRule"/>
</dbReference>
<evidence type="ECO:0000313" key="7">
    <source>
        <dbReference type="Proteomes" id="UP000176186"/>
    </source>
</evidence>
<dbReference type="GO" id="GO:0003735">
    <property type="term" value="F:structural constituent of ribosome"/>
    <property type="evidence" value="ECO:0007669"/>
    <property type="project" value="InterPro"/>
</dbReference>
<dbReference type="STRING" id="1798401.A2363_02225"/>
<evidence type="ECO:0000256" key="1">
    <source>
        <dbReference type="ARBA" id="ARBA00006700"/>
    </source>
</evidence>
<evidence type="ECO:0000256" key="3">
    <source>
        <dbReference type="ARBA" id="ARBA00023274"/>
    </source>
</evidence>
<dbReference type="AlphaFoldDB" id="A0A1F6BEI6"/>
<dbReference type="InterPro" id="IPR012677">
    <property type="entry name" value="Nucleotide-bd_a/b_plait_sf"/>
</dbReference>
<evidence type="ECO:0000256" key="2">
    <source>
        <dbReference type="ARBA" id="ARBA00022980"/>
    </source>
</evidence>
<comment type="function">
    <text evidence="4">One of the early assembly proteins it binds 23S rRNA. One of the proteins that surrounds the polypeptide exit tunnel on the outside of the ribosome. Forms the main docking site for trigger factor binding to the ribosome.</text>
</comment>
<evidence type="ECO:0000256" key="5">
    <source>
        <dbReference type="SAM" id="MobiDB-lite"/>
    </source>
</evidence>
<keyword evidence="4" id="KW-0699">rRNA-binding</keyword>